<dbReference type="InterPro" id="IPR004841">
    <property type="entry name" value="AA-permease/SLC12A_dom"/>
</dbReference>
<dbReference type="GO" id="GO:0055085">
    <property type="term" value="P:transmembrane transport"/>
    <property type="evidence" value="ECO:0007669"/>
    <property type="project" value="InterPro"/>
</dbReference>
<feature type="transmembrane region" description="Helical" evidence="5">
    <location>
        <begin position="358"/>
        <end position="378"/>
    </location>
</feature>
<dbReference type="RefSeq" id="WP_230869202.1">
    <property type="nucleotide sequence ID" value="NZ_CP046640.1"/>
</dbReference>
<evidence type="ECO:0000313" key="8">
    <source>
        <dbReference type="Proteomes" id="UP000665020"/>
    </source>
</evidence>
<reference evidence="7" key="1">
    <citation type="submission" date="2019-12" db="EMBL/GenBank/DDBJ databases">
        <authorList>
            <person name="zhang j."/>
            <person name="sun C.M."/>
        </authorList>
    </citation>
    <scope>NUCLEOTIDE SEQUENCE</scope>
    <source>
        <strain evidence="7">NS-1</strain>
    </source>
</reference>
<protein>
    <submittedName>
        <fullName evidence="7">Amino acid permease</fullName>
    </submittedName>
</protein>
<feature type="transmembrane region" description="Helical" evidence="5">
    <location>
        <begin position="91"/>
        <end position="116"/>
    </location>
</feature>
<feature type="transmembrane region" description="Helical" evidence="5">
    <location>
        <begin position="284"/>
        <end position="310"/>
    </location>
</feature>
<name>A0A8A7KFA1_9FIRM</name>
<dbReference type="PIRSF" id="PIRSF006060">
    <property type="entry name" value="AA_transporter"/>
    <property type="match status" value="1"/>
</dbReference>
<evidence type="ECO:0000256" key="3">
    <source>
        <dbReference type="ARBA" id="ARBA00022989"/>
    </source>
</evidence>
<dbReference type="InterPro" id="IPR050367">
    <property type="entry name" value="APC_superfamily"/>
</dbReference>
<feature type="transmembrane region" description="Helical" evidence="5">
    <location>
        <begin position="399"/>
        <end position="419"/>
    </location>
</feature>
<evidence type="ECO:0000259" key="6">
    <source>
        <dbReference type="Pfam" id="PF00324"/>
    </source>
</evidence>
<gene>
    <name evidence="7" type="ORF">GM661_06065</name>
</gene>
<keyword evidence="4 5" id="KW-0472">Membrane</keyword>
<keyword evidence="2 5" id="KW-0812">Transmembrane</keyword>
<dbReference type="KEGG" id="ifn:GM661_06065"/>
<dbReference type="EMBL" id="CP046640">
    <property type="protein sequence ID" value="QTL97577.1"/>
    <property type="molecule type" value="Genomic_DNA"/>
</dbReference>
<accession>A0A8A7KFA1</accession>
<evidence type="ECO:0000256" key="5">
    <source>
        <dbReference type="SAM" id="Phobius"/>
    </source>
</evidence>
<evidence type="ECO:0000256" key="2">
    <source>
        <dbReference type="ARBA" id="ARBA00022692"/>
    </source>
</evidence>
<dbReference type="AlphaFoldDB" id="A0A8A7KFA1"/>
<dbReference type="PANTHER" id="PTHR42770">
    <property type="entry name" value="AMINO ACID TRANSPORTER-RELATED"/>
    <property type="match status" value="1"/>
</dbReference>
<dbReference type="Gene3D" id="1.20.1740.10">
    <property type="entry name" value="Amino acid/polyamine transporter I"/>
    <property type="match status" value="1"/>
</dbReference>
<keyword evidence="3 5" id="KW-1133">Transmembrane helix</keyword>
<dbReference type="GO" id="GO:0016020">
    <property type="term" value="C:membrane"/>
    <property type="evidence" value="ECO:0007669"/>
    <property type="project" value="UniProtKB-SubCell"/>
</dbReference>
<feature type="transmembrane region" description="Helical" evidence="5">
    <location>
        <begin position="156"/>
        <end position="175"/>
    </location>
</feature>
<dbReference type="PANTHER" id="PTHR42770:SF7">
    <property type="entry name" value="MEMBRANE PROTEIN"/>
    <property type="match status" value="1"/>
</dbReference>
<dbReference type="Proteomes" id="UP000665020">
    <property type="component" value="Chromosome"/>
</dbReference>
<keyword evidence="8" id="KW-1185">Reference proteome</keyword>
<evidence type="ECO:0000256" key="1">
    <source>
        <dbReference type="ARBA" id="ARBA00004141"/>
    </source>
</evidence>
<feature type="transmembrane region" description="Helical" evidence="5">
    <location>
        <begin position="46"/>
        <end position="70"/>
    </location>
</feature>
<feature type="transmembrane region" description="Helical" evidence="5">
    <location>
        <begin position="12"/>
        <end position="34"/>
    </location>
</feature>
<feature type="transmembrane region" description="Helical" evidence="5">
    <location>
        <begin position="128"/>
        <end position="149"/>
    </location>
</feature>
<comment type="subcellular location">
    <subcellularLocation>
        <location evidence="1">Membrane</location>
        <topology evidence="1">Multi-pass membrane protein</topology>
    </subcellularLocation>
</comment>
<evidence type="ECO:0000256" key="4">
    <source>
        <dbReference type="ARBA" id="ARBA00023136"/>
    </source>
</evidence>
<dbReference type="Pfam" id="PF00324">
    <property type="entry name" value="AA_permease"/>
    <property type="match status" value="1"/>
</dbReference>
<feature type="transmembrane region" description="Helical" evidence="5">
    <location>
        <begin position="331"/>
        <end position="352"/>
    </location>
</feature>
<feature type="transmembrane region" description="Helical" evidence="5">
    <location>
        <begin position="228"/>
        <end position="248"/>
    </location>
</feature>
<proteinExistence type="predicted"/>
<feature type="transmembrane region" description="Helical" evidence="5">
    <location>
        <begin position="425"/>
        <end position="444"/>
    </location>
</feature>
<organism evidence="7 8">
    <name type="scientific">Iocasia fonsfrigidae</name>
    <dbReference type="NCBI Taxonomy" id="2682810"/>
    <lineage>
        <taxon>Bacteria</taxon>
        <taxon>Bacillati</taxon>
        <taxon>Bacillota</taxon>
        <taxon>Clostridia</taxon>
        <taxon>Halanaerobiales</taxon>
        <taxon>Halanaerobiaceae</taxon>
        <taxon>Iocasia</taxon>
    </lineage>
</organism>
<feature type="transmembrane region" description="Helical" evidence="5">
    <location>
        <begin position="195"/>
        <end position="216"/>
    </location>
</feature>
<feature type="domain" description="Amino acid permease/ SLC12A" evidence="6">
    <location>
        <begin position="19"/>
        <end position="449"/>
    </location>
</feature>
<sequence>MNDLQEGKQMERGISFLGLVTLASGTVTGVGFLMMSGDIVSHVGSFNLVVTYIVGMMAEIFAMLAAATLASSYPSAGSVVTYARKVLNNHTLGFLAACALWLGMIAIDGAELMALGRYIYYFLPQMDYYWWGVIVTIVFIAINLLGVSMTSKTQSILGLVMWSGLMSVPLIVLSSGQTDISYWQTFQETIGFNDWMTAIFFGVYCYVGFVTILPAAEETVEPEIRIPKAMLVGTLITGFFYIAGGLAITTLRPTSELLALADNGPFASVWVKAMEVIWNGKGAVWMNSIAIITSLTTANACVYGGARMLYGMARERQLPESFRKISERFRIPIIPIIVTGGAILFCVLTGAIRIVSVIANFVFFPLWGIIGLASYKNLSNKLKAGGKLSDKIPFYIPGGRLWPVVTIIMAVAFTIITFLATDDVIFGGGITVVFFVVMWLYYILWNKYNKNKGIDIVTEAEKYETIKADVQSWEA</sequence>
<evidence type="ECO:0000313" key="7">
    <source>
        <dbReference type="EMBL" id="QTL97577.1"/>
    </source>
</evidence>